<dbReference type="Pfam" id="PF07980">
    <property type="entry name" value="SusD_RagB"/>
    <property type="match status" value="1"/>
</dbReference>
<evidence type="ECO:0000256" key="2">
    <source>
        <dbReference type="ARBA" id="ARBA00006275"/>
    </source>
</evidence>
<dbReference type="SUPFAM" id="SSF48452">
    <property type="entry name" value="TPR-like"/>
    <property type="match status" value="1"/>
</dbReference>
<keyword evidence="9" id="KW-1185">Reference proteome</keyword>
<dbReference type="PROSITE" id="PS51257">
    <property type="entry name" value="PROKAR_LIPOPROTEIN"/>
    <property type="match status" value="1"/>
</dbReference>
<evidence type="ECO:0000256" key="3">
    <source>
        <dbReference type="ARBA" id="ARBA00022729"/>
    </source>
</evidence>
<feature type="domain" description="SusD-like N-terminal" evidence="7">
    <location>
        <begin position="22"/>
        <end position="224"/>
    </location>
</feature>
<comment type="similarity">
    <text evidence="2">Belongs to the SusD family.</text>
</comment>
<dbReference type="InterPro" id="IPR033985">
    <property type="entry name" value="SusD-like_N"/>
</dbReference>
<dbReference type="OrthoDB" id="1147023at2"/>
<accession>A0A2U2PFR2</accession>
<dbReference type="EMBL" id="QEAS01000010">
    <property type="protein sequence ID" value="PWG80241.1"/>
    <property type="molecule type" value="Genomic_DNA"/>
</dbReference>
<name>A0A2U2PFR2_9SPHI</name>
<gene>
    <name evidence="8" type="ORF">DDR33_13700</name>
</gene>
<comment type="caution">
    <text evidence="8">The sequence shown here is derived from an EMBL/GenBank/DDBJ whole genome shotgun (WGS) entry which is preliminary data.</text>
</comment>
<dbReference type="Pfam" id="PF14322">
    <property type="entry name" value="SusD-like_3"/>
    <property type="match status" value="1"/>
</dbReference>
<feature type="domain" description="RagB/SusD" evidence="6">
    <location>
        <begin position="345"/>
        <end position="449"/>
    </location>
</feature>
<dbReference type="InterPro" id="IPR012944">
    <property type="entry name" value="SusD_RagB_dom"/>
</dbReference>
<evidence type="ECO:0000256" key="4">
    <source>
        <dbReference type="ARBA" id="ARBA00023136"/>
    </source>
</evidence>
<keyword evidence="3" id="KW-0732">Signal</keyword>
<keyword evidence="4" id="KW-0472">Membrane</keyword>
<comment type="subcellular location">
    <subcellularLocation>
        <location evidence="1">Cell outer membrane</location>
    </subcellularLocation>
</comment>
<reference evidence="8 9" key="1">
    <citation type="submission" date="2018-04" db="EMBL/GenBank/DDBJ databases">
        <title>Pedobacter chongqingensis sp. nov., isolated from a rottenly hemp rope.</title>
        <authorList>
            <person name="Cai Y."/>
        </authorList>
    </citation>
    <scope>NUCLEOTIDE SEQUENCE [LARGE SCALE GENOMIC DNA]</scope>
    <source>
        <strain evidence="8 9">FJ4-8</strain>
    </source>
</reference>
<dbReference type="AlphaFoldDB" id="A0A2U2PFR2"/>
<sequence length="488" mass="54986">MKNIKIILTVLIAATGFSSCKKYLEQLPDQRTELNSPEKVAELLATAYPQANYIPFTEAMSDNAADKGIVSQSESVNSDPWFFRDVRYNDRDSPAFYWRACYAAIAAANHALEAIDKADKPQDYKSSKGEALVARAYAHFMLVTLFSKVYDPATAAVDPGIPYVTKPEDVVIAKYERKTVAFVYEQIEKDLTEGLPLIVNTSYKVQKYHFTTSAAHAFASRFYLFKRDYPKVIAHANEVFLGTNPAGMLRQLNSQEYRNLSGSFNELEARYTKATESSNLLLTEMPSIWGRSYPTYRFGLTQQLYPGILSSNVSGQQLAYTSYLYTRGDPSNIFIPKFREHFVRDGINSNIGFPYNMVPLFSAEEVLLNRAEAFAASGNYGSAVDDINTFLSVRIVGYIPSDNIDLDAIYSYYNTIDPKEGIIKTVLDLKRAEFLFEGLRWFDILRHKLTVVHRPVGEEEIVVGPNDPRRVLQLPAEAQSAGLELNPR</sequence>
<dbReference type="InterPro" id="IPR011990">
    <property type="entry name" value="TPR-like_helical_dom_sf"/>
</dbReference>
<evidence type="ECO:0000313" key="9">
    <source>
        <dbReference type="Proteomes" id="UP000245647"/>
    </source>
</evidence>
<keyword evidence="5" id="KW-0998">Cell outer membrane</keyword>
<evidence type="ECO:0000256" key="1">
    <source>
        <dbReference type="ARBA" id="ARBA00004442"/>
    </source>
</evidence>
<proteinExistence type="inferred from homology"/>
<organism evidence="8 9">
    <name type="scientific">Pararcticibacter amylolyticus</name>
    <dbReference type="NCBI Taxonomy" id="2173175"/>
    <lineage>
        <taxon>Bacteria</taxon>
        <taxon>Pseudomonadati</taxon>
        <taxon>Bacteroidota</taxon>
        <taxon>Sphingobacteriia</taxon>
        <taxon>Sphingobacteriales</taxon>
        <taxon>Sphingobacteriaceae</taxon>
        <taxon>Pararcticibacter</taxon>
    </lineage>
</organism>
<evidence type="ECO:0000259" key="6">
    <source>
        <dbReference type="Pfam" id="PF07980"/>
    </source>
</evidence>
<evidence type="ECO:0000313" key="8">
    <source>
        <dbReference type="EMBL" id="PWG80241.1"/>
    </source>
</evidence>
<evidence type="ECO:0000259" key="7">
    <source>
        <dbReference type="Pfam" id="PF14322"/>
    </source>
</evidence>
<dbReference type="Gene3D" id="1.25.40.390">
    <property type="match status" value="1"/>
</dbReference>
<dbReference type="GO" id="GO:0009279">
    <property type="term" value="C:cell outer membrane"/>
    <property type="evidence" value="ECO:0007669"/>
    <property type="project" value="UniProtKB-SubCell"/>
</dbReference>
<protein>
    <submittedName>
        <fullName evidence="8">RagB/SusD family nutrient uptake outer membrane protein</fullName>
    </submittedName>
</protein>
<dbReference type="Proteomes" id="UP000245647">
    <property type="component" value="Unassembled WGS sequence"/>
</dbReference>
<dbReference type="RefSeq" id="WP_109416358.1">
    <property type="nucleotide sequence ID" value="NZ_QEAS01000010.1"/>
</dbReference>
<evidence type="ECO:0000256" key="5">
    <source>
        <dbReference type="ARBA" id="ARBA00023237"/>
    </source>
</evidence>